<proteinExistence type="predicted"/>
<feature type="region of interest" description="Disordered" evidence="1">
    <location>
        <begin position="66"/>
        <end position="119"/>
    </location>
</feature>
<organism evidence="2 3">
    <name type="scientific">Bacteroides ovatus</name>
    <dbReference type="NCBI Taxonomy" id="28116"/>
    <lineage>
        <taxon>Bacteria</taxon>
        <taxon>Pseudomonadati</taxon>
        <taxon>Bacteroidota</taxon>
        <taxon>Bacteroidia</taxon>
        <taxon>Bacteroidales</taxon>
        <taxon>Bacteroidaceae</taxon>
        <taxon>Bacteroides</taxon>
    </lineage>
</organism>
<reference evidence="2 3" key="1">
    <citation type="journal article" date="2019" name="Nat. Med.">
        <title>A library of human gut bacterial isolates paired with longitudinal multiomics data enables mechanistic microbiome research.</title>
        <authorList>
            <person name="Poyet M."/>
            <person name="Groussin M."/>
            <person name="Gibbons S.M."/>
            <person name="Avila-Pacheco J."/>
            <person name="Jiang X."/>
            <person name="Kearney S.M."/>
            <person name="Perrotta A.R."/>
            <person name="Berdy B."/>
            <person name="Zhao S."/>
            <person name="Lieberman T.D."/>
            <person name="Swanson P.K."/>
            <person name="Smith M."/>
            <person name="Roesemann S."/>
            <person name="Alexander J.E."/>
            <person name="Rich S.A."/>
            <person name="Livny J."/>
            <person name="Vlamakis H."/>
            <person name="Clish C."/>
            <person name="Bullock K."/>
            <person name="Deik A."/>
            <person name="Scott J."/>
            <person name="Pierce K.A."/>
            <person name="Xavier R.J."/>
            <person name="Alm E.J."/>
        </authorList>
    </citation>
    <scope>NUCLEOTIDE SEQUENCE [LARGE SCALE GENOMIC DNA]</scope>
    <source>
        <strain evidence="2 3">BIOML-A14</strain>
    </source>
</reference>
<feature type="compositionally biased region" description="Basic and acidic residues" evidence="1">
    <location>
        <begin position="69"/>
        <end position="78"/>
    </location>
</feature>
<name>A0A414EHH4_BACOV</name>
<sequence>MIIKTYIANTNISINVVLPSKKNFHITFTPLSNGSSVFTTDNEILQRSIERHYNFGKLFRLQTSQGQSAERKATDKQKVTSLKNQKEIPAVENVDKTELDNNENVEQNGETEDNAGAGNDETVCKVKMSDIAAAKDYLADKFGISRTSMRSTKAILEQAAAHGIEFEGL</sequence>
<protein>
    <submittedName>
        <fullName evidence="2">Uncharacterized protein</fullName>
    </submittedName>
</protein>
<evidence type="ECO:0000313" key="2">
    <source>
        <dbReference type="EMBL" id="KAA4649908.1"/>
    </source>
</evidence>
<gene>
    <name evidence="2" type="ORF">F3B98_31415</name>
</gene>
<evidence type="ECO:0000256" key="1">
    <source>
        <dbReference type="SAM" id="MobiDB-lite"/>
    </source>
</evidence>
<dbReference type="AlphaFoldDB" id="A0A414EHH4"/>
<accession>A0A414EHH4</accession>
<comment type="caution">
    <text evidence="2">The sequence shown here is derived from an EMBL/GenBank/DDBJ whole genome shotgun (WGS) entry which is preliminary data.</text>
</comment>
<dbReference type="Proteomes" id="UP000435985">
    <property type="component" value="Unassembled WGS sequence"/>
</dbReference>
<dbReference type="RefSeq" id="WP_004317990.1">
    <property type="nucleotide sequence ID" value="NZ_JADNNE010000017.1"/>
</dbReference>
<dbReference type="EMBL" id="VWFO01000531">
    <property type="protein sequence ID" value="KAA4649908.1"/>
    <property type="molecule type" value="Genomic_DNA"/>
</dbReference>
<evidence type="ECO:0000313" key="3">
    <source>
        <dbReference type="Proteomes" id="UP000435985"/>
    </source>
</evidence>